<sequence length="202" mass="22707">MFKPNQLNTNKGYAYGEVYEKKGLRLQEILGTLEYQTKVNELTQEWKKDEVSSFRKLDVDGTLWSIQHEKGEWKAHINGSYSLQGGNVSLFGGELNALSFVPADERGEKPDWAMLTASYPDARDAVLSPDGHTAVILLTDTCIISIVEAGQYSAPLKSWSIRPHTNIVMSRWVDGDVTKTWDEQLELWNRIGNYRLGGGLPS</sequence>
<reference evidence="1 2" key="1">
    <citation type="submission" date="2019-07" db="EMBL/GenBank/DDBJ databases">
        <authorList>
            <person name="Kim J."/>
        </authorList>
    </citation>
    <scope>NUCLEOTIDE SEQUENCE [LARGE SCALE GENOMIC DNA]</scope>
    <source>
        <strain evidence="1 2">G13</strain>
    </source>
</reference>
<accession>A0A559J5Q7</accession>
<evidence type="ECO:0000313" key="1">
    <source>
        <dbReference type="EMBL" id="TVX95202.1"/>
    </source>
</evidence>
<keyword evidence="2" id="KW-1185">Reference proteome</keyword>
<gene>
    <name evidence="1" type="ORF">FPZ45_23980</name>
</gene>
<evidence type="ECO:0000313" key="2">
    <source>
        <dbReference type="Proteomes" id="UP000316330"/>
    </source>
</evidence>
<name>A0A559J5Q7_9BACL</name>
<dbReference type="AlphaFoldDB" id="A0A559J5Q7"/>
<comment type="caution">
    <text evidence="1">The sequence shown here is derived from an EMBL/GenBank/DDBJ whole genome shotgun (WGS) entry which is preliminary data.</text>
</comment>
<dbReference type="RefSeq" id="WP_144707191.1">
    <property type="nucleotide sequence ID" value="NZ_VNJJ01000024.1"/>
</dbReference>
<proteinExistence type="predicted"/>
<organism evidence="1 2">
    <name type="scientific">Cohnella terricola</name>
    <dbReference type="NCBI Taxonomy" id="1289167"/>
    <lineage>
        <taxon>Bacteria</taxon>
        <taxon>Bacillati</taxon>
        <taxon>Bacillota</taxon>
        <taxon>Bacilli</taxon>
        <taxon>Bacillales</taxon>
        <taxon>Paenibacillaceae</taxon>
        <taxon>Cohnella</taxon>
    </lineage>
</organism>
<dbReference type="EMBL" id="VNJJ01000024">
    <property type="protein sequence ID" value="TVX95202.1"/>
    <property type="molecule type" value="Genomic_DNA"/>
</dbReference>
<protein>
    <submittedName>
        <fullName evidence="1">Uncharacterized protein</fullName>
    </submittedName>
</protein>
<dbReference type="Proteomes" id="UP000316330">
    <property type="component" value="Unassembled WGS sequence"/>
</dbReference>